<accession>A0A0B6YAE2</accession>
<protein>
    <submittedName>
        <fullName evidence="1">Uncharacterized protein</fullName>
    </submittedName>
</protein>
<proteinExistence type="predicted"/>
<name>A0A0B6YAE2_9EUPU</name>
<gene>
    <name evidence="1" type="primary">ORF19827</name>
</gene>
<feature type="non-terminal residue" evidence="1">
    <location>
        <position position="1"/>
    </location>
</feature>
<dbReference type="EMBL" id="HACG01006442">
    <property type="protein sequence ID" value="CEK53307.1"/>
    <property type="molecule type" value="Transcribed_RNA"/>
</dbReference>
<sequence>PLAIVSQWAVNVDKKLLNLNTIFGIVNGIYQRKVKENQPSAPGLTFKYEDLNELDLVKEMAESLSQLLGKHVRALEKSVEAAEKIAAEYKWNNNLMKDGVTYWNSKELE</sequence>
<evidence type="ECO:0000313" key="1">
    <source>
        <dbReference type="EMBL" id="CEK53307.1"/>
    </source>
</evidence>
<reference evidence="1" key="1">
    <citation type="submission" date="2014-12" db="EMBL/GenBank/DDBJ databases">
        <title>Insight into the proteome of Arion vulgaris.</title>
        <authorList>
            <person name="Aradska J."/>
            <person name="Bulat T."/>
            <person name="Smidak R."/>
            <person name="Sarate P."/>
            <person name="Gangsoo J."/>
            <person name="Sialana F."/>
            <person name="Bilban M."/>
            <person name="Lubec G."/>
        </authorList>
    </citation>
    <scope>NUCLEOTIDE SEQUENCE</scope>
    <source>
        <tissue evidence="1">Skin</tissue>
    </source>
</reference>
<organism evidence="1">
    <name type="scientific">Arion vulgaris</name>
    <dbReference type="NCBI Taxonomy" id="1028688"/>
    <lineage>
        <taxon>Eukaryota</taxon>
        <taxon>Metazoa</taxon>
        <taxon>Spiralia</taxon>
        <taxon>Lophotrochozoa</taxon>
        <taxon>Mollusca</taxon>
        <taxon>Gastropoda</taxon>
        <taxon>Heterobranchia</taxon>
        <taxon>Euthyneura</taxon>
        <taxon>Panpulmonata</taxon>
        <taxon>Eupulmonata</taxon>
        <taxon>Stylommatophora</taxon>
        <taxon>Helicina</taxon>
        <taxon>Arionoidea</taxon>
        <taxon>Arionidae</taxon>
        <taxon>Arion</taxon>
    </lineage>
</organism>
<dbReference type="AlphaFoldDB" id="A0A0B6YAE2"/>
<feature type="non-terminal residue" evidence="1">
    <location>
        <position position="109"/>
    </location>
</feature>